<dbReference type="RefSeq" id="WP_243366049.1">
    <property type="nucleotide sequence ID" value="NZ_CP094348.1"/>
</dbReference>
<reference evidence="2" key="1">
    <citation type="submission" date="2022-03" db="EMBL/GenBank/DDBJ databases">
        <authorList>
            <person name="Vrbovska V."/>
            <person name="Kovarovic V."/>
            <person name="Botka T."/>
            <person name="Pantucek R."/>
        </authorList>
    </citation>
    <scope>NUCLEOTIDE SEQUENCE</scope>
    <source>
        <strain evidence="2">CCM 2609</strain>
    </source>
</reference>
<keyword evidence="3" id="KW-1185">Reference proteome</keyword>
<dbReference type="SUPFAM" id="SSF160631">
    <property type="entry name" value="SMI1/KNR4-like"/>
    <property type="match status" value="1"/>
</dbReference>
<feature type="domain" description="Knr4/Smi1-like" evidence="1">
    <location>
        <begin position="205"/>
        <end position="264"/>
    </location>
</feature>
<dbReference type="InterPro" id="IPR018958">
    <property type="entry name" value="Knr4/Smi1-like_dom"/>
</dbReference>
<name>A0ABY3ZV60_9STAP</name>
<dbReference type="InterPro" id="IPR037883">
    <property type="entry name" value="Knr4/Smi1-like_sf"/>
</dbReference>
<dbReference type="EMBL" id="CP094348">
    <property type="protein sequence ID" value="UOB20793.1"/>
    <property type="molecule type" value="Genomic_DNA"/>
</dbReference>
<organism evidence="2 3">
    <name type="scientific">Macrococcus armenti</name>
    <dbReference type="NCBI Taxonomy" id="2875764"/>
    <lineage>
        <taxon>Bacteria</taxon>
        <taxon>Bacillati</taxon>
        <taxon>Bacillota</taxon>
        <taxon>Bacilli</taxon>
        <taxon>Bacillales</taxon>
        <taxon>Staphylococcaceae</taxon>
        <taxon>Macrococcus</taxon>
    </lineage>
</organism>
<dbReference type="Proteomes" id="UP000830343">
    <property type="component" value="Chromosome"/>
</dbReference>
<evidence type="ECO:0000313" key="2">
    <source>
        <dbReference type="EMBL" id="UOB20793.1"/>
    </source>
</evidence>
<accession>A0ABY3ZV60</accession>
<reference evidence="2" key="2">
    <citation type="submission" date="2022-04" db="EMBL/GenBank/DDBJ databases">
        <title>Antimicrobial genetic elements in methicillin-resistant Macrococcus armenti.</title>
        <authorList>
            <person name="Keller J.E."/>
            <person name="Schwendener S."/>
            <person name="Pantucek R."/>
            <person name="Perreten V."/>
        </authorList>
    </citation>
    <scope>NUCLEOTIDE SEQUENCE</scope>
    <source>
        <strain evidence="2">CCM 2609</strain>
    </source>
</reference>
<protein>
    <submittedName>
        <fullName evidence="2">SMI1/KNR4 family protein</fullName>
    </submittedName>
</protein>
<dbReference type="Pfam" id="PF09346">
    <property type="entry name" value="SMI1_KNR4"/>
    <property type="match status" value="1"/>
</dbReference>
<proteinExistence type="predicted"/>
<evidence type="ECO:0000313" key="3">
    <source>
        <dbReference type="Proteomes" id="UP000830343"/>
    </source>
</evidence>
<sequence length="367" mass="42612">MMNTLKTNALYSEPIYSEDYIKYIEAYHEHKLPESFKSFISVLNGAVFNNVVVNNTNVRRKFISLYKVFSLNPDSRYENTYVPVIGNFSDLGEFFIFATDAFDNYFALDYRKDKDTPAVVFIEHEQFNTVEETTMTKGPDFYESCEKLSEFTSAIFEIADKFESFVSKLEIVNDGFLDGVSIESMNRNIELNTTDFDEIETHMKWLNNRLIEAAKKVDGIIPPDYKAFLLYYGKNHAGQVEGEIGSNSEKEPNKYVTLKAFIDKFNPNMERLKPEIDRLENVLKRILNNEVKSVQGDLITGVSIYYEVDGGLKTNVSYVDWSQYEDITVIDRYHEALKRYTSHDGYDEETLRKIERVAEIEQHSDKN</sequence>
<dbReference type="Gene3D" id="3.40.1580.10">
    <property type="entry name" value="SMI1/KNR4-like"/>
    <property type="match status" value="1"/>
</dbReference>
<feature type="domain" description="Knr4/Smi1-like" evidence="1">
    <location>
        <begin position="15"/>
        <end position="168"/>
    </location>
</feature>
<evidence type="ECO:0000259" key="1">
    <source>
        <dbReference type="SMART" id="SM00860"/>
    </source>
</evidence>
<gene>
    <name evidence="2" type="ORF">MRZ06_01525</name>
</gene>
<dbReference type="SMART" id="SM00860">
    <property type="entry name" value="SMI1_KNR4"/>
    <property type="match status" value="2"/>
</dbReference>